<dbReference type="EMBL" id="HACG01035885">
    <property type="protein sequence ID" value="CEK82750.1"/>
    <property type="molecule type" value="Transcribed_RNA"/>
</dbReference>
<feature type="transmembrane region" description="Helical" evidence="1">
    <location>
        <begin position="6"/>
        <end position="32"/>
    </location>
</feature>
<evidence type="ECO:0000313" key="3">
    <source>
        <dbReference type="EMBL" id="CEK82750.1"/>
    </source>
</evidence>
<evidence type="ECO:0000313" key="2">
    <source>
        <dbReference type="EMBL" id="CEK82749.1"/>
    </source>
</evidence>
<organism evidence="2">
    <name type="scientific">Arion vulgaris</name>
    <dbReference type="NCBI Taxonomy" id="1028688"/>
    <lineage>
        <taxon>Eukaryota</taxon>
        <taxon>Metazoa</taxon>
        <taxon>Spiralia</taxon>
        <taxon>Lophotrochozoa</taxon>
        <taxon>Mollusca</taxon>
        <taxon>Gastropoda</taxon>
        <taxon>Heterobranchia</taxon>
        <taxon>Euthyneura</taxon>
        <taxon>Panpulmonata</taxon>
        <taxon>Eupulmonata</taxon>
        <taxon>Stylommatophora</taxon>
        <taxon>Helicina</taxon>
        <taxon>Arionoidea</taxon>
        <taxon>Arionidae</taxon>
        <taxon>Arion</taxon>
    </lineage>
</organism>
<dbReference type="EMBL" id="HACG01035884">
    <property type="protein sequence ID" value="CEK82749.1"/>
    <property type="molecule type" value="Transcribed_RNA"/>
</dbReference>
<keyword evidence="1" id="KW-0812">Transmembrane</keyword>
<dbReference type="AlphaFoldDB" id="A0A0B7ANX2"/>
<reference evidence="2" key="1">
    <citation type="submission" date="2014-12" db="EMBL/GenBank/DDBJ databases">
        <title>Insight into the proteome of Arion vulgaris.</title>
        <authorList>
            <person name="Aradska J."/>
            <person name="Bulat T."/>
            <person name="Smidak R."/>
            <person name="Sarate P."/>
            <person name="Gangsoo J."/>
            <person name="Sialana F."/>
            <person name="Bilban M."/>
            <person name="Lubec G."/>
        </authorList>
    </citation>
    <scope>NUCLEOTIDE SEQUENCE</scope>
    <source>
        <tissue evidence="2">Skin</tissue>
    </source>
</reference>
<sequence length="63" mass="7074">MSDFVLLFSTSNLCIMFVFSGILDISLLSYLIMICQHHHHCTVGQVYRLAVMRKLTLTLSGPG</sequence>
<protein>
    <submittedName>
        <fullName evidence="2">Uncharacterized protein</fullName>
    </submittedName>
</protein>
<keyword evidence="1" id="KW-0472">Membrane</keyword>
<name>A0A0B7ANX2_9EUPU</name>
<feature type="non-terminal residue" evidence="2">
    <location>
        <position position="63"/>
    </location>
</feature>
<gene>
    <name evidence="2" type="primary">ORF133397</name>
    <name evidence="3" type="synonym">ORF133400</name>
</gene>
<accession>A0A0B7ANX2</accession>
<proteinExistence type="predicted"/>
<keyword evidence="1" id="KW-1133">Transmembrane helix</keyword>
<evidence type="ECO:0000256" key="1">
    <source>
        <dbReference type="SAM" id="Phobius"/>
    </source>
</evidence>